<evidence type="ECO:0000313" key="2">
    <source>
        <dbReference type="Proteomes" id="UP000188729"/>
    </source>
</evidence>
<accession>A0A1V2EUC0</accession>
<gene>
    <name evidence="1" type="ORF">SPHI_14950</name>
</gene>
<dbReference type="InterPro" id="IPR027417">
    <property type="entry name" value="P-loop_NTPase"/>
</dbReference>
<dbReference type="STRING" id="1915074.SPHI_14950"/>
<dbReference type="Gene3D" id="3.40.50.300">
    <property type="entry name" value="P-loop containing nucleotide triphosphate hydrolases"/>
    <property type="match status" value="1"/>
</dbReference>
<proteinExistence type="predicted"/>
<protein>
    <recommendedName>
        <fullName evidence="3">Bacterial TniB protein</fullName>
    </recommendedName>
</protein>
<comment type="caution">
    <text evidence="1">The sequence shown here is derived from an EMBL/GenBank/DDBJ whole genome shotgun (WGS) entry which is preliminary data.</text>
</comment>
<dbReference type="OrthoDB" id="14765at2"/>
<reference evidence="1 2" key="1">
    <citation type="submission" date="2016-11" db="EMBL/GenBank/DDBJ databases">
        <title>Genome sequence of Sphingomonas jeddahensis G39.</title>
        <authorList>
            <person name="Poehlein A."/>
            <person name="Wuebbeler J.H."/>
            <person name="Steinbuechel A."/>
            <person name="Daniel R."/>
        </authorList>
    </citation>
    <scope>NUCLEOTIDE SEQUENCE [LARGE SCALE GENOMIC DNA]</scope>
    <source>
        <strain evidence="1 2">G39</strain>
    </source>
</reference>
<evidence type="ECO:0000313" key="1">
    <source>
        <dbReference type="EMBL" id="ONF96266.1"/>
    </source>
</evidence>
<dbReference type="AlphaFoldDB" id="A0A1V2EUC0"/>
<organism evidence="1 2">
    <name type="scientific">Sphingomonas jeddahensis</name>
    <dbReference type="NCBI Taxonomy" id="1915074"/>
    <lineage>
        <taxon>Bacteria</taxon>
        <taxon>Pseudomonadati</taxon>
        <taxon>Pseudomonadota</taxon>
        <taxon>Alphaproteobacteria</taxon>
        <taxon>Sphingomonadales</taxon>
        <taxon>Sphingomonadaceae</taxon>
        <taxon>Sphingomonas</taxon>
    </lineage>
</organism>
<dbReference type="RefSeq" id="WP_076744254.1">
    <property type="nucleotide sequence ID" value="NZ_MPSB01000005.1"/>
</dbReference>
<dbReference type="EMBL" id="MPSB01000005">
    <property type="protein sequence ID" value="ONF96266.1"/>
    <property type="molecule type" value="Genomic_DNA"/>
</dbReference>
<dbReference type="Pfam" id="PF05621">
    <property type="entry name" value="TniB"/>
    <property type="match status" value="1"/>
</dbReference>
<dbReference type="InterPro" id="IPR008868">
    <property type="entry name" value="TniB"/>
</dbReference>
<sequence length="349" mass="39412">MSDDIPWSQMPQDIRLQHLGKLFVERDIETQIASMLDRMRQSRRIYDEPRNAVITGETGVGKSKIFARYLAANPTRRDDDGNIVRPVILVDIRHSSSPRAVAQSILKGLGITKGLQAANVTDLARQAKYNLVRQRVELVMLDEFHNTLTDAGNIREETRSNRIAEWVKDLCKTKDRTPEWPDGTQDENIPFAMIGTRKVLNIVNANQNPELASLTPFNISIPRYRFEGQEGIKEFEAFLQKLDNELPFDDFSGLAKGGLAEKIHIATYGLLRQIHHLITYAAELAIVEGDAGIREHHLHRSIEDQRNLLQSNLLVDEDEKGRVVVNPFPAPILSSAKGPARKKSGWKAE</sequence>
<evidence type="ECO:0008006" key="3">
    <source>
        <dbReference type="Google" id="ProtNLM"/>
    </source>
</evidence>
<dbReference type="Proteomes" id="UP000188729">
    <property type="component" value="Unassembled WGS sequence"/>
</dbReference>
<dbReference type="SUPFAM" id="SSF52540">
    <property type="entry name" value="P-loop containing nucleoside triphosphate hydrolases"/>
    <property type="match status" value="1"/>
</dbReference>
<keyword evidence="2" id="KW-1185">Reference proteome</keyword>
<name>A0A1V2EUC0_9SPHN</name>